<protein>
    <submittedName>
        <fullName evidence="2">DegV family protein</fullName>
    </submittedName>
</protein>
<dbReference type="InterPro" id="IPR003797">
    <property type="entry name" value="DegV"/>
</dbReference>
<dbReference type="EMBL" id="CP148066">
    <property type="protein sequence ID" value="WXL28530.1"/>
    <property type="molecule type" value="Genomic_DNA"/>
</dbReference>
<evidence type="ECO:0000313" key="3">
    <source>
        <dbReference type="Proteomes" id="UP001460679"/>
    </source>
</evidence>
<dbReference type="Gene3D" id="3.30.1180.10">
    <property type="match status" value="1"/>
</dbReference>
<organism evidence="2 3">
    <name type="scientific">[Mycoplasma] gypis</name>
    <dbReference type="NCBI Taxonomy" id="92404"/>
    <lineage>
        <taxon>Bacteria</taxon>
        <taxon>Bacillati</taxon>
        <taxon>Mycoplasmatota</taxon>
        <taxon>Mycoplasmoidales</taxon>
        <taxon>Metamycoplasmataceae</taxon>
        <taxon>Metamycoplasma</taxon>
    </lineage>
</organism>
<dbReference type="NCBIfam" id="TIGR00762">
    <property type="entry name" value="DegV"/>
    <property type="match status" value="1"/>
</dbReference>
<evidence type="ECO:0000313" key="2">
    <source>
        <dbReference type="EMBL" id="WXL28530.1"/>
    </source>
</evidence>
<dbReference type="RefSeq" id="WP_205498778.1">
    <property type="nucleotide sequence ID" value="NZ_CP148066.1"/>
</dbReference>
<reference evidence="2" key="1">
    <citation type="submission" date="2024-03" db="EMBL/GenBank/DDBJ databases">
        <title>Complete genome sequence of Mycoplasma gypis type strain B1/T1.</title>
        <authorList>
            <person name="Spergser J."/>
        </authorList>
    </citation>
    <scope>NUCLEOTIDE SEQUENCE [LARGE SCALE GENOMIC DNA]</scope>
    <source>
        <strain evidence="2">B1/T1</strain>
    </source>
</reference>
<dbReference type="PANTHER" id="PTHR33434">
    <property type="entry name" value="DEGV DOMAIN-CONTAINING PROTEIN DR_1986-RELATED"/>
    <property type="match status" value="1"/>
</dbReference>
<gene>
    <name evidence="2" type="ORF">WG616_00665</name>
</gene>
<dbReference type="SUPFAM" id="SSF82549">
    <property type="entry name" value="DAK1/DegV-like"/>
    <property type="match status" value="1"/>
</dbReference>
<name>A0ABZ2RNC4_9BACT</name>
<evidence type="ECO:0000256" key="1">
    <source>
        <dbReference type="ARBA" id="ARBA00023121"/>
    </source>
</evidence>
<dbReference type="InterPro" id="IPR043168">
    <property type="entry name" value="DegV_C"/>
</dbReference>
<dbReference type="PANTHER" id="PTHR33434:SF2">
    <property type="entry name" value="FATTY ACID-BINDING PROTEIN TM_1468"/>
    <property type="match status" value="1"/>
</dbReference>
<dbReference type="Proteomes" id="UP001460679">
    <property type="component" value="Chromosome"/>
</dbReference>
<dbReference type="PROSITE" id="PS51482">
    <property type="entry name" value="DEGV"/>
    <property type="match status" value="1"/>
</dbReference>
<dbReference type="InterPro" id="IPR050270">
    <property type="entry name" value="DegV_domain_contain"/>
</dbReference>
<dbReference type="Gene3D" id="3.40.50.10170">
    <property type="match status" value="1"/>
</dbReference>
<dbReference type="Pfam" id="PF02645">
    <property type="entry name" value="DegV"/>
    <property type="match status" value="1"/>
</dbReference>
<keyword evidence="1" id="KW-0446">Lipid-binding</keyword>
<sequence length="293" mass="33172">MKIAYVVDSSCGLTKKQAEELGWFYIPIQIEIDNKIYLDGVDIDAQTIWNIQNTNSSVKTSASRPQDVIDVLSSIGPEYDKIIIYPISKNLSSQYSSLKMILEEIHPDKRAYVIESKKISHAICLDIFKFQKTLEQGHDFVKSLQIFDLPQAKTLLIPFTNEALVRGGRLTPAAASVAKLLKIVPIIEFSEEGKLEKYSKGRIFDKSVVKNAKEIFSDNGDDYYFVFNNAANDQIDNYINKILEETNQSKAVLMPLCPTISIHTGKGAIAFSYLQVEKQELETLKKFSRIFKK</sequence>
<proteinExistence type="predicted"/>
<keyword evidence="3" id="KW-1185">Reference proteome</keyword>
<accession>A0ABZ2RNC4</accession>